<protein>
    <submittedName>
        <fullName evidence="4">Uncharacterized protein</fullName>
    </submittedName>
</protein>
<sequence>MFVQLHRVVYLLVLLQCCVCVAYGNTEAGVGGHGTSGSGGDVLGEEMNVLALTPKPVNVNYTDAEINGDQEIDTDLKLVVKQTLLRLRDSQIPFANATACKSIWERAIEANNETVKKSKDAVEKIKNFGERIDNFTEKKNKGENKLKLKDGVEAEGFKKLVDEINAELKKSKSEIPDAKKMETIDGAVYTKHVCLTVRGNAKNALDNLKRSLEDYETFKKETAKSTKAKEVKEAGENRRDALEKVLAQLRLVELDAERSVSKAKDQVKDWADALGRFFRLGEMVTALASTDDARAESAIKTANNETVEEIKKVATEQKVKDIRKLVNEVDDATKTRRVTIVEKIKKEVESANVKAAARVEEEVREAIKAKEIADEEERARKAREEEEARRDAEEKAKQKAEEEKARKAEEEEEARRVAEEKAKQKAEEEKARKAKEEEAKQAAEVAKEKVKEEAKKKKDGSSSPALMHSPLLLLLLSVLGCTLVC</sequence>
<feature type="chain" id="PRO_5010861954" evidence="3">
    <location>
        <begin position="25"/>
        <end position="485"/>
    </location>
</feature>
<dbReference type="AlphaFoldDB" id="A0A1X0NGF4"/>
<keyword evidence="1" id="KW-0175">Coiled coil</keyword>
<gene>
    <name evidence="4" type="ORF">TM35_000801060</name>
</gene>
<proteinExistence type="predicted"/>
<feature type="signal peptide" evidence="3">
    <location>
        <begin position="1"/>
        <end position="24"/>
    </location>
</feature>
<dbReference type="VEuPathDB" id="TriTrypDB:TM35_000801060"/>
<evidence type="ECO:0000313" key="5">
    <source>
        <dbReference type="Proteomes" id="UP000192257"/>
    </source>
</evidence>
<dbReference type="RefSeq" id="XP_028877335.1">
    <property type="nucleotide sequence ID" value="XM_029031372.1"/>
</dbReference>
<evidence type="ECO:0000313" key="4">
    <source>
        <dbReference type="EMBL" id="ORC82968.1"/>
    </source>
</evidence>
<accession>A0A1X0NGF4</accession>
<keyword evidence="5" id="KW-1185">Reference proteome</keyword>
<dbReference type="EMBL" id="NBCO01000080">
    <property type="protein sequence ID" value="ORC82968.1"/>
    <property type="molecule type" value="Genomic_DNA"/>
</dbReference>
<feature type="compositionally biased region" description="Basic and acidic residues" evidence="2">
    <location>
        <begin position="374"/>
        <end position="460"/>
    </location>
</feature>
<comment type="caution">
    <text evidence="4">The sequence shown here is derived from an EMBL/GenBank/DDBJ whole genome shotgun (WGS) entry which is preliminary data.</text>
</comment>
<dbReference type="Proteomes" id="UP000192257">
    <property type="component" value="Unassembled WGS sequence"/>
</dbReference>
<evidence type="ECO:0000256" key="1">
    <source>
        <dbReference type="SAM" id="Coils"/>
    </source>
</evidence>
<organism evidence="4 5">
    <name type="scientific">Trypanosoma theileri</name>
    <dbReference type="NCBI Taxonomy" id="67003"/>
    <lineage>
        <taxon>Eukaryota</taxon>
        <taxon>Discoba</taxon>
        <taxon>Euglenozoa</taxon>
        <taxon>Kinetoplastea</taxon>
        <taxon>Metakinetoplastina</taxon>
        <taxon>Trypanosomatida</taxon>
        <taxon>Trypanosomatidae</taxon>
        <taxon>Trypanosoma</taxon>
    </lineage>
</organism>
<keyword evidence="3" id="KW-0732">Signal</keyword>
<feature type="region of interest" description="Disordered" evidence="2">
    <location>
        <begin position="374"/>
        <end position="468"/>
    </location>
</feature>
<feature type="coiled-coil region" evidence="1">
    <location>
        <begin position="154"/>
        <end position="252"/>
    </location>
</feature>
<evidence type="ECO:0000256" key="2">
    <source>
        <dbReference type="SAM" id="MobiDB-lite"/>
    </source>
</evidence>
<dbReference type="GeneID" id="39991152"/>
<reference evidence="4 5" key="1">
    <citation type="submission" date="2017-03" db="EMBL/GenBank/DDBJ databases">
        <title>An alternative strategy for trypanosome survival in the mammalian bloodstream revealed through genome and transcriptome analysis of the ubiquitous bovine parasite Trypanosoma (Megatrypanum) theileri.</title>
        <authorList>
            <person name="Kelly S."/>
            <person name="Ivens A."/>
            <person name="Mott A."/>
            <person name="O'Neill E."/>
            <person name="Emms D."/>
            <person name="Macleod O."/>
            <person name="Voorheis P."/>
            <person name="Matthews J."/>
            <person name="Matthews K."/>
            <person name="Carrington M."/>
        </authorList>
    </citation>
    <scope>NUCLEOTIDE SEQUENCE [LARGE SCALE GENOMIC DNA]</scope>
    <source>
        <strain evidence="4">Edinburgh</strain>
    </source>
</reference>
<name>A0A1X0NGF4_9TRYP</name>
<evidence type="ECO:0000256" key="3">
    <source>
        <dbReference type="SAM" id="SignalP"/>
    </source>
</evidence>